<dbReference type="AlphaFoldDB" id="A0A918PHS2"/>
<keyword evidence="3" id="KW-1185">Reference proteome</keyword>
<dbReference type="SUPFAM" id="SSF52141">
    <property type="entry name" value="Uracil-DNA glycosylase-like"/>
    <property type="match status" value="1"/>
</dbReference>
<accession>A0A918PHS2</accession>
<name>A0A918PHS2_9SPHN</name>
<reference evidence="2" key="2">
    <citation type="submission" date="2020-09" db="EMBL/GenBank/DDBJ databases">
        <authorList>
            <person name="Sun Q."/>
            <person name="Kim S."/>
        </authorList>
    </citation>
    <scope>NUCLEOTIDE SEQUENCE</scope>
    <source>
        <strain evidence="2">KCTC 32255</strain>
    </source>
</reference>
<dbReference type="InterPro" id="IPR036895">
    <property type="entry name" value="Uracil-DNA_glycosylase-like_sf"/>
</dbReference>
<dbReference type="Proteomes" id="UP000648075">
    <property type="component" value="Unassembled WGS sequence"/>
</dbReference>
<dbReference type="RefSeq" id="WP_189621536.1">
    <property type="nucleotide sequence ID" value="NZ_BMZA01000009.1"/>
</dbReference>
<feature type="region of interest" description="Disordered" evidence="1">
    <location>
        <begin position="36"/>
        <end position="81"/>
    </location>
</feature>
<gene>
    <name evidence="2" type="ORF">GCM10011614_24940</name>
</gene>
<comment type="caution">
    <text evidence="2">The sequence shown here is derived from an EMBL/GenBank/DDBJ whole genome shotgun (WGS) entry which is preliminary data.</text>
</comment>
<organism evidence="2 3">
    <name type="scientific">Novosphingobium colocasiae</name>
    <dbReference type="NCBI Taxonomy" id="1256513"/>
    <lineage>
        <taxon>Bacteria</taxon>
        <taxon>Pseudomonadati</taxon>
        <taxon>Pseudomonadota</taxon>
        <taxon>Alphaproteobacteria</taxon>
        <taxon>Sphingomonadales</taxon>
        <taxon>Sphingomonadaceae</taxon>
        <taxon>Novosphingobium</taxon>
    </lineage>
</organism>
<evidence type="ECO:0000313" key="3">
    <source>
        <dbReference type="Proteomes" id="UP000648075"/>
    </source>
</evidence>
<reference evidence="2" key="1">
    <citation type="journal article" date="2014" name="Int. J. Syst. Evol. Microbiol.">
        <title>Complete genome sequence of Corynebacterium casei LMG S-19264T (=DSM 44701T), isolated from a smear-ripened cheese.</title>
        <authorList>
            <consortium name="US DOE Joint Genome Institute (JGI-PGF)"/>
            <person name="Walter F."/>
            <person name="Albersmeier A."/>
            <person name="Kalinowski J."/>
            <person name="Ruckert C."/>
        </authorList>
    </citation>
    <scope>NUCLEOTIDE SEQUENCE</scope>
    <source>
        <strain evidence="2">KCTC 32255</strain>
    </source>
</reference>
<dbReference type="EMBL" id="BMZA01000009">
    <property type="protein sequence ID" value="GGZ09025.1"/>
    <property type="molecule type" value="Genomic_DNA"/>
</dbReference>
<evidence type="ECO:0000256" key="1">
    <source>
        <dbReference type="SAM" id="MobiDB-lite"/>
    </source>
</evidence>
<protein>
    <submittedName>
        <fullName evidence="2">DNA polymerase</fullName>
    </submittedName>
</protein>
<feature type="compositionally biased region" description="Pro residues" evidence="1">
    <location>
        <begin position="66"/>
        <end position="76"/>
    </location>
</feature>
<evidence type="ECO:0000313" key="2">
    <source>
        <dbReference type="EMBL" id="GGZ09025.1"/>
    </source>
</evidence>
<dbReference type="Gene3D" id="3.40.470.10">
    <property type="entry name" value="Uracil-DNA glycosylase-like domain"/>
    <property type="match status" value="1"/>
</dbReference>
<sequence>MDRAGNSDFAEAIAGALDWWREAGVDAHFVDDPIAWLAPAQPAEDEGRPRRDGWPASPQARDAARPPEPAAPPAAPSPLTDLPADLTAFRTWWLDTPVVEAGGAGPRIAPQGVPDAPLMVLVDMPEDEDSDSLLSARQGRLLDAMLSAFGLSRAEIYLASVLPRHVAAPDWQALMAQGLGQVTLHHLALAAPRRIMVLGGHILPLIGHELPQRTAVLRELNHEGTTIPLLASWGLTALLQRPGGKAALWRTWLEWTAA</sequence>
<proteinExistence type="predicted"/>